<gene>
    <name evidence="9 10" type="primary">cobD</name>
    <name evidence="10" type="ORF">MoryE10_11260</name>
</gene>
<keyword evidence="8 9" id="KW-0472">Membrane</keyword>
<dbReference type="PANTHER" id="PTHR34308:SF1">
    <property type="entry name" value="COBALAMIN BIOSYNTHESIS PROTEIN CBIB"/>
    <property type="match status" value="1"/>
</dbReference>
<dbReference type="PANTHER" id="PTHR34308">
    <property type="entry name" value="COBALAMIN BIOSYNTHESIS PROTEIN CBIB"/>
    <property type="match status" value="1"/>
</dbReference>
<name>A0A8D4VMF0_9GAMM</name>
<evidence type="ECO:0000256" key="6">
    <source>
        <dbReference type="ARBA" id="ARBA00022692"/>
    </source>
</evidence>
<evidence type="ECO:0000256" key="5">
    <source>
        <dbReference type="ARBA" id="ARBA00022573"/>
    </source>
</evidence>
<keyword evidence="6 9" id="KW-0812">Transmembrane</keyword>
<feature type="transmembrane region" description="Helical" evidence="9">
    <location>
        <begin position="291"/>
        <end position="310"/>
    </location>
</feature>
<protein>
    <recommendedName>
        <fullName evidence="9">Cobalamin biosynthesis protein CobD</fullName>
    </recommendedName>
</protein>
<dbReference type="EMBL" id="AP019782">
    <property type="protein sequence ID" value="BBL70520.1"/>
    <property type="molecule type" value="Genomic_DNA"/>
</dbReference>
<comment type="similarity">
    <text evidence="3 9">Belongs to the CobD/CbiB family.</text>
</comment>
<dbReference type="GO" id="GO:0005886">
    <property type="term" value="C:plasma membrane"/>
    <property type="evidence" value="ECO:0007669"/>
    <property type="project" value="UniProtKB-SubCell"/>
</dbReference>
<keyword evidence="7 9" id="KW-1133">Transmembrane helix</keyword>
<organism evidence="10 11">
    <name type="scientific">Methylogaea oryzae</name>
    <dbReference type="NCBI Taxonomy" id="1295382"/>
    <lineage>
        <taxon>Bacteria</taxon>
        <taxon>Pseudomonadati</taxon>
        <taxon>Pseudomonadota</taxon>
        <taxon>Gammaproteobacteria</taxon>
        <taxon>Methylococcales</taxon>
        <taxon>Methylococcaceae</taxon>
        <taxon>Methylogaea</taxon>
    </lineage>
</organism>
<dbReference type="GO" id="GO:0015420">
    <property type="term" value="F:ABC-type vitamin B12 transporter activity"/>
    <property type="evidence" value="ECO:0007669"/>
    <property type="project" value="UniProtKB-UniRule"/>
</dbReference>
<evidence type="ECO:0000256" key="1">
    <source>
        <dbReference type="ARBA" id="ARBA00004651"/>
    </source>
</evidence>
<dbReference type="Pfam" id="PF03186">
    <property type="entry name" value="CobD_Cbib"/>
    <property type="match status" value="1"/>
</dbReference>
<comment type="pathway">
    <text evidence="2 9">Cofactor biosynthesis; adenosylcobalamin biosynthesis.</text>
</comment>
<dbReference type="GO" id="GO:0009236">
    <property type="term" value="P:cobalamin biosynthetic process"/>
    <property type="evidence" value="ECO:0007669"/>
    <property type="project" value="UniProtKB-UniRule"/>
</dbReference>
<evidence type="ECO:0000256" key="7">
    <source>
        <dbReference type="ARBA" id="ARBA00022989"/>
    </source>
</evidence>
<comment type="function">
    <text evidence="9">Converts cobyric acid to cobinamide by the addition of aminopropanol on the F carboxylic group.</text>
</comment>
<evidence type="ECO:0000256" key="4">
    <source>
        <dbReference type="ARBA" id="ARBA00022475"/>
    </source>
</evidence>
<evidence type="ECO:0000256" key="3">
    <source>
        <dbReference type="ARBA" id="ARBA00006263"/>
    </source>
</evidence>
<evidence type="ECO:0000256" key="8">
    <source>
        <dbReference type="ARBA" id="ARBA00023136"/>
    </source>
</evidence>
<evidence type="ECO:0000313" key="10">
    <source>
        <dbReference type="EMBL" id="BBL70520.1"/>
    </source>
</evidence>
<feature type="transmembrane region" description="Helical" evidence="9">
    <location>
        <begin position="61"/>
        <end position="79"/>
    </location>
</feature>
<evidence type="ECO:0000256" key="9">
    <source>
        <dbReference type="HAMAP-Rule" id="MF_00024"/>
    </source>
</evidence>
<evidence type="ECO:0000256" key="2">
    <source>
        <dbReference type="ARBA" id="ARBA00004953"/>
    </source>
</evidence>
<comment type="caution">
    <text evidence="9">Lacks conserved residue(s) required for the propagation of feature annotation.</text>
</comment>
<dbReference type="InterPro" id="IPR004485">
    <property type="entry name" value="Cobalamin_biosynth_CobD/CbiB"/>
</dbReference>
<dbReference type="AlphaFoldDB" id="A0A8D4VMF0"/>
<reference evidence="10" key="1">
    <citation type="submission" date="2019-06" db="EMBL/GenBank/DDBJ databases">
        <title>Complete genome sequence of Methylogaea oryzae strain JCM16910.</title>
        <authorList>
            <person name="Asakawa S."/>
        </authorList>
    </citation>
    <scope>NUCLEOTIDE SEQUENCE</scope>
    <source>
        <strain evidence="10">E10</strain>
    </source>
</reference>
<dbReference type="HAMAP" id="MF_00024">
    <property type="entry name" value="CobD_CbiB"/>
    <property type="match status" value="1"/>
</dbReference>
<dbReference type="Proteomes" id="UP000824988">
    <property type="component" value="Chromosome"/>
</dbReference>
<dbReference type="RefSeq" id="WP_221048477.1">
    <property type="nucleotide sequence ID" value="NZ_AP019782.1"/>
</dbReference>
<dbReference type="GO" id="GO:0048472">
    <property type="term" value="F:threonine-phosphate decarboxylase activity"/>
    <property type="evidence" value="ECO:0007669"/>
    <property type="project" value="InterPro"/>
</dbReference>
<comment type="subcellular location">
    <subcellularLocation>
        <location evidence="1 9">Cell membrane</location>
        <topology evidence="1 9">Multi-pass membrane protein</topology>
    </subcellularLocation>
</comment>
<keyword evidence="4 9" id="KW-1003">Cell membrane</keyword>
<dbReference type="KEGG" id="moz:MoryE10_11260"/>
<feature type="transmembrane region" description="Helical" evidence="9">
    <location>
        <begin position="156"/>
        <end position="178"/>
    </location>
</feature>
<dbReference type="UniPathway" id="UPA00148"/>
<keyword evidence="11" id="KW-1185">Reference proteome</keyword>
<dbReference type="NCBIfam" id="TIGR00380">
    <property type="entry name" value="cobal_cbiB"/>
    <property type="match status" value="1"/>
</dbReference>
<evidence type="ECO:0000313" key="11">
    <source>
        <dbReference type="Proteomes" id="UP000824988"/>
    </source>
</evidence>
<proteinExistence type="inferred from homology"/>
<sequence>MSAVLLWRAVACLAALGVDAVLGEPSRWHPLAGFGRLAQALERRCYGSAELSPVRRRCRGMAALALAVLPWVLLAYGLARLPYVAPVAEVIGLYAAIGRRSLGQHALPVAEALDRGDLPLARRRVALLVSRDSAELPPQGVAKACVESVLENGCDAVFGALFWFCLAGLPGVVLYRLANTLDAMWGYKNERYRHFGWAAARLDDVLNYLPARGTALAYCLAGNVRQGLACWRRQAPVWKSPNAGPVMAAGAGALGVQLGGEAVYGGRLEQRPPLGEGSPASSEHIGRALRLLDRALAVWLAVLLAGGWWFA</sequence>
<accession>A0A8D4VMF0</accession>
<keyword evidence="5 9" id="KW-0169">Cobalamin biosynthesis</keyword>